<sequence>MNNVFYNNKLLTGVNQAAISLKEEASKIMEFQGNTRGEMLAANINYIEFREGKESVAYIERKLEELGFPVTIRKFKALKWYPESLSVLIVMVAREIFNWADQDIFDMGNAAPKSSLVVQLLMRHFFSSRKSFEAMPKYWRSNFDFGELEAFGFDEEKKSFVIRINGYKFHPIMCIYYAGYFLRIAQFIIKSPKIEIEEKKCAYGNGSYHEYEIKWQ</sequence>
<organism evidence="1 2">
    <name type="scientific">Candidatus Wildermuthbacteria bacterium RIFCSPHIGHO2_12_FULL_40_12</name>
    <dbReference type="NCBI Taxonomy" id="1802457"/>
    <lineage>
        <taxon>Bacteria</taxon>
        <taxon>Candidatus Wildermuthiibacteriota</taxon>
    </lineage>
</organism>
<reference evidence="1 2" key="1">
    <citation type="journal article" date="2016" name="Nat. Commun.">
        <title>Thousands of microbial genomes shed light on interconnected biogeochemical processes in an aquifer system.</title>
        <authorList>
            <person name="Anantharaman K."/>
            <person name="Brown C.T."/>
            <person name="Hug L.A."/>
            <person name="Sharon I."/>
            <person name="Castelle C.J."/>
            <person name="Probst A.J."/>
            <person name="Thomas B.C."/>
            <person name="Singh A."/>
            <person name="Wilkins M.J."/>
            <person name="Karaoz U."/>
            <person name="Brodie E.L."/>
            <person name="Williams K.H."/>
            <person name="Hubbard S.S."/>
            <person name="Banfield J.F."/>
        </authorList>
    </citation>
    <scope>NUCLEOTIDE SEQUENCE [LARGE SCALE GENOMIC DNA]</scope>
</reference>
<proteinExistence type="predicted"/>
<dbReference type="STRING" id="1802457.A3F15_01865"/>
<evidence type="ECO:0000313" key="1">
    <source>
        <dbReference type="EMBL" id="OHA70247.1"/>
    </source>
</evidence>
<comment type="caution">
    <text evidence="1">The sequence shown here is derived from an EMBL/GenBank/DDBJ whole genome shotgun (WGS) entry which is preliminary data.</text>
</comment>
<dbReference type="Proteomes" id="UP000177078">
    <property type="component" value="Unassembled WGS sequence"/>
</dbReference>
<evidence type="ECO:0000313" key="2">
    <source>
        <dbReference type="Proteomes" id="UP000177078"/>
    </source>
</evidence>
<dbReference type="EMBL" id="MHUC01000034">
    <property type="protein sequence ID" value="OHA70247.1"/>
    <property type="molecule type" value="Genomic_DNA"/>
</dbReference>
<accession>A0A1G2RBY6</accession>
<gene>
    <name evidence="1" type="ORF">A3F15_01865</name>
</gene>
<name>A0A1G2RBY6_9BACT</name>
<evidence type="ECO:0008006" key="3">
    <source>
        <dbReference type="Google" id="ProtNLM"/>
    </source>
</evidence>
<protein>
    <recommendedName>
        <fullName evidence="3">4-vinyl reductase 4VR domain-containing protein</fullName>
    </recommendedName>
</protein>
<dbReference type="AlphaFoldDB" id="A0A1G2RBY6"/>